<feature type="compositionally biased region" description="Polar residues" evidence="2">
    <location>
        <begin position="543"/>
        <end position="553"/>
    </location>
</feature>
<dbReference type="Proteomes" id="UP000000226">
    <property type="component" value="Chromosome 9"/>
</dbReference>
<evidence type="ECO:0000313" key="4">
    <source>
        <dbReference type="EMBL" id="ESW10867.1"/>
    </source>
</evidence>
<reference evidence="5" key="1">
    <citation type="journal article" date="2014" name="Nat. Genet.">
        <title>A reference genome for common bean and genome-wide analysis of dual domestications.</title>
        <authorList>
            <person name="Schmutz J."/>
            <person name="McClean P.E."/>
            <person name="Mamidi S."/>
            <person name="Wu G.A."/>
            <person name="Cannon S.B."/>
            <person name="Grimwood J."/>
            <person name="Jenkins J."/>
            <person name="Shu S."/>
            <person name="Song Q."/>
            <person name="Chavarro C."/>
            <person name="Torres-Torres M."/>
            <person name="Geffroy V."/>
            <person name="Moghaddam S.M."/>
            <person name="Gao D."/>
            <person name="Abernathy B."/>
            <person name="Barry K."/>
            <person name="Blair M."/>
            <person name="Brick M.A."/>
            <person name="Chovatia M."/>
            <person name="Gepts P."/>
            <person name="Goodstein D.M."/>
            <person name="Gonzales M."/>
            <person name="Hellsten U."/>
            <person name="Hyten D.L."/>
            <person name="Jia G."/>
            <person name="Kelly J.D."/>
            <person name="Kudrna D."/>
            <person name="Lee R."/>
            <person name="Richard M.M."/>
            <person name="Miklas P.N."/>
            <person name="Osorno J.M."/>
            <person name="Rodrigues J."/>
            <person name="Thareau V."/>
            <person name="Urrea C.A."/>
            <person name="Wang M."/>
            <person name="Yu Y."/>
            <person name="Zhang M."/>
            <person name="Wing R.A."/>
            <person name="Cregan P.B."/>
            <person name="Rokhsar D.S."/>
            <person name="Jackson S.A."/>
        </authorList>
    </citation>
    <scope>NUCLEOTIDE SEQUENCE [LARGE SCALE GENOMIC DNA]</scope>
    <source>
        <strain evidence="5">cv. G19833</strain>
    </source>
</reference>
<feature type="compositionally biased region" description="Basic and acidic residues" evidence="2">
    <location>
        <begin position="533"/>
        <end position="542"/>
    </location>
</feature>
<feature type="compositionally biased region" description="Low complexity" evidence="2">
    <location>
        <begin position="109"/>
        <end position="123"/>
    </location>
</feature>
<dbReference type="STRING" id="3885.V7AYZ5"/>
<protein>
    <recommendedName>
        <fullName evidence="3">RING-type domain-containing protein</fullName>
    </recommendedName>
</protein>
<keyword evidence="1" id="KW-0479">Metal-binding</keyword>
<feature type="compositionally biased region" description="Polar residues" evidence="2">
    <location>
        <begin position="520"/>
        <end position="532"/>
    </location>
</feature>
<feature type="compositionally biased region" description="Acidic residues" evidence="2">
    <location>
        <begin position="724"/>
        <end position="744"/>
    </location>
</feature>
<feature type="compositionally biased region" description="Polar residues" evidence="2">
    <location>
        <begin position="211"/>
        <end position="225"/>
    </location>
</feature>
<dbReference type="AlphaFoldDB" id="V7AYZ5"/>
<feature type="region of interest" description="Disordered" evidence="2">
    <location>
        <begin position="424"/>
        <end position="565"/>
    </location>
</feature>
<dbReference type="Pfam" id="PF13920">
    <property type="entry name" value="zf-C3HC4_3"/>
    <property type="match status" value="1"/>
</dbReference>
<dbReference type="Gramene" id="ESW10867">
    <property type="protein sequence ID" value="ESW10867"/>
    <property type="gene ID" value="PHAVU_009G244700g"/>
</dbReference>
<keyword evidence="1" id="KW-0862">Zinc</keyword>
<feature type="compositionally biased region" description="Basic and acidic residues" evidence="2">
    <location>
        <begin position="762"/>
        <end position="772"/>
    </location>
</feature>
<dbReference type="OMA" id="PKKGNCC"/>
<dbReference type="EMBL" id="CM002296">
    <property type="protein sequence ID" value="ESW10867.1"/>
    <property type="molecule type" value="Genomic_DNA"/>
</dbReference>
<gene>
    <name evidence="4" type="ORF">PHAVU_009G244700g</name>
</gene>
<feature type="compositionally biased region" description="Polar residues" evidence="2">
    <location>
        <begin position="468"/>
        <end position="480"/>
    </location>
</feature>
<dbReference type="Gene3D" id="3.30.40.10">
    <property type="entry name" value="Zinc/RING finger domain, C3HC4 (zinc finger)"/>
    <property type="match status" value="1"/>
</dbReference>
<feature type="compositionally biased region" description="Low complexity" evidence="2">
    <location>
        <begin position="61"/>
        <end position="84"/>
    </location>
</feature>
<keyword evidence="1" id="KW-0863">Zinc-finger</keyword>
<dbReference type="PROSITE" id="PS50089">
    <property type="entry name" value="ZF_RING_2"/>
    <property type="match status" value="1"/>
</dbReference>
<feature type="compositionally biased region" description="Polar residues" evidence="2">
    <location>
        <begin position="786"/>
        <end position="797"/>
    </location>
</feature>
<dbReference type="PANTHER" id="PTHR47820:SF3">
    <property type="entry name" value="OS07G0499800 PROTEIN"/>
    <property type="match status" value="1"/>
</dbReference>
<dbReference type="SMR" id="V7AYZ5"/>
<dbReference type="OrthoDB" id="6078042at2759"/>
<dbReference type="CDD" id="cd16647">
    <property type="entry name" value="mRING-HC-C3HC5_NEU1"/>
    <property type="match status" value="1"/>
</dbReference>
<dbReference type="GO" id="GO:0008270">
    <property type="term" value="F:zinc ion binding"/>
    <property type="evidence" value="ECO:0007669"/>
    <property type="project" value="UniProtKB-KW"/>
</dbReference>
<accession>V7AYZ5</accession>
<feature type="region of interest" description="Disordered" evidence="2">
    <location>
        <begin position="276"/>
        <end position="321"/>
    </location>
</feature>
<dbReference type="eggNOG" id="ENOG502QQ19">
    <property type="taxonomic scope" value="Eukaryota"/>
</dbReference>
<dbReference type="SUPFAM" id="SSF57850">
    <property type="entry name" value="RING/U-box"/>
    <property type="match status" value="1"/>
</dbReference>
<feature type="compositionally biased region" description="Low complexity" evidence="2">
    <location>
        <begin position="276"/>
        <end position="287"/>
    </location>
</feature>
<evidence type="ECO:0000256" key="2">
    <source>
        <dbReference type="SAM" id="MobiDB-lite"/>
    </source>
</evidence>
<feature type="compositionally biased region" description="Basic and acidic residues" evidence="2">
    <location>
        <begin position="502"/>
        <end position="519"/>
    </location>
</feature>
<feature type="region of interest" description="Disordered" evidence="2">
    <location>
        <begin position="211"/>
        <end position="264"/>
    </location>
</feature>
<sequence length="917" mass="104046">MAPSEVDVVSSSSFGCVLRDRNNREACRESNVKGTHNDHATLQRNIKNFVMDLNTCMGVSSVSTTNENENNSNTTTTTSSSSSSKNKGVNQRKALKNNRLERLRFTRANSFNNGSSSSNNKESSLALLISPRHSRLLDRWAARQAREMVSNLANEVELLSMDEGDMFPRTPSSSEEESISSEIPNMAASSLVQIWEKRLKQSVVSKTNTLAEKIGSTSSPTNEHVNASLPEEESFDGPSGNEESSFPEWESSDHSVSPQARSESGVSVASLIKKLTSTGQSQSSTPSFLDDNEHEGYASSSVTSSPCRERECGQQQQPPSEHKIVCPLRIRGRQAFNDLLMQMEKDRHRELNNLAERGAVSKFAQRGRIQALLRIKLLQRDLADSHRSHQKSTLCELNNRQAQGSAIMQLRERFTSGVELRTTVQAEVANPRSPQREEVNKTTQLGNSATTDQLRKDTRNQKAHGSDNLATKSTQKSVSHTRIDHNNTKEASPSSDVMVQETHPRSDAKALHNNSKETSEATTSMIDSSINEMTDRAEESSEKNGITKSSNDETVNEKDISNPQYAESSYKEKIEEAIDQNYAESSYGDEMEEEEIDQNCDDETNYDWISEISRPRSYWEERRQAWYREMLETGSQNEDIKRLLERRTVSSFLSSDFRDKMDRLMVSHRGTQAHLVNSQDHEENSQELMAFLQERLHSARTSQEGRDGTEEEEEEEEEKRSHTEEEEDNADEHEEENEHEEESLISDSYHEAADRSSSWSYRDNEAGDDFDRVVSTSPQPYQSQPFYQDSRQSPSTNHHSMEMELIYDLRGHMEQLYHEMSELRKTIKGCMNMQMELQQNMKHEVHSVKKEENKCRNRTPKKGNCCICYEVKVDTVLYRCGHMCACLKCAIELQCNSGKCPICRAKIVDVVRVYVDG</sequence>
<evidence type="ECO:0000259" key="3">
    <source>
        <dbReference type="PROSITE" id="PS50089"/>
    </source>
</evidence>
<feature type="region of interest" description="Disordered" evidence="2">
    <location>
        <begin position="698"/>
        <end position="797"/>
    </location>
</feature>
<dbReference type="InterPro" id="IPR001841">
    <property type="entry name" value="Znf_RING"/>
</dbReference>
<organism evidence="4 5">
    <name type="scientific">Phaseolus vulgaris</name>
    <name type="common">Kidney bean</name>
    <name type="synonym">French bean</name>
    <dbReference type="NCBI Taxonomy" id="3885"/>
    <lineage>
        <taxon>Eukaryota</taxon>
        <taxon>Viridiplantae</taxon>
        <taxon>Streptophyta</taxon>
        <taxon>Embryophyta</taxon>
        <taxon>Tracheophyta</taxon>
        <taxon>Spermatophyta</taxon>
        <taxon>Magnoliopsida</taxon>
        <taxon>eudicotyledons</taxon>
        <taxon>Gunneridae</taxon>
        <taxon>Pentapetalae</taxon>
        <taxon>rosids</taxon>
        <taxon>fabids</taxon>
        <taxon>Fabales</taxon>
        <taxon>Fabaceae</taxon>
        <taxon>Papilionoideae</taxon>
        <taxon>50 kb inversion clade</taxon>
        <taxon>NPAAA clade</taxon>
        <taxon>indigoferoid/millettioid clade</taxon>
        <taxon>Phaseoleae</taxon>
        <taxon>Phaseolus</taxon>
    </lineage>
</organism>
<feature type="compositionally biased region" description="Polar residues" evidence="2">
    <location>
        <begin position="441"/>
        <end position="452"/>
    </location>
</feature>
<feature type="compositionally biased region" description="Polar residues" evidence="2">
    <location>
        <begin position="254"/>
        <end position="264"/>
    </location>
</feature>
<feature type="domain" description="RING-type" evidence="3">
    <location>
        <begin position="865"/>
        <end position="904"/>
    </location>
</feature>
<name>V7AYZ5_PHAVU</name>
<dbReference type="InterPro" id="IPR013083">
    <property type="entry name" value="Znf_RING/FYVE/PHD"/>
</dbReference>
<evidence type="ECO:0000256" key="1">
    <source>
        <dbReference type="PROSITE-ProRule" id="PRU00175"/>
    </source>
</evidence>
<keyword evidence="5" id="KW-1185">Reference proteome</keyword>
<feature type="compositionally biased region" description="Low complexity" evidence="2">
    <location>
        <begin position="775"/>
        <end position="785"/>
    </location>
</feature>
<dbReference type="PANTHER" id="PTHR47820">
    <property type="entry name" value="BNAC05G24000D PROTEIN"/>
    <property type="match status" value="1"/>
</dbReference>
<proteinExistence type="predicted"/>
<feature type="region of interest" description="Disordered" evidence="2">
    <location>
        <begin position="61"/>
        <end position="123"/>
    </location>
</feature>
<evidence type="ECO:0000313" key="5">
    <source>
        <dbReference type="Proteomes" id="UP000000226"/>
    </source>
</evidence>